<organism evidence="2 3">
    <name type="scientific">Candidatus Curtissbacteria bacterium GW2011_GWA2_41_24</name>
    <dbReference type="NCBI Taxonomy" id="1618411"/>
    <lineage>
        <taxon>Bacteria</taxon>
        <taxon>Candidatus Curtissiibacteriota</taxon>
    </lineage>
</organism>
<evidence type="ECO:0000259" key="1">
    <source>
        <dbReference type="Pfam" id="PF01266"/>
    </source>
</evidence>
<dbReference type="EMBL" id="LCBC01000006">
    <property type="protein sequence ID" value="KKS04446.1"/>
    <property type="molecule type" value="Genomic_DNA"/>
</dbReference>
<sequence length="349" mass="40124">MRGKRIAVIGGGIYGITIASVLSASNKVTLFEKNDDILSAASGINQFRLHRGYHYPRSPKTVISSLKSEKSFAQEYRPAIMANTENYYCIAKEKSKTSQKKYLKFLGKFKLEYKVEEIPSLEVRNVDLSIRVKEYLLNPLILKKKCWAKLKKSKVKVLLKTEASDRVFDDFDHVIICTYADINRLLKKFPKHQQVYQYELCEKIVVRLPKEFKNKSIVVLDGPFMCVDPYGTTNLFLMGNVDHAIHEANIGKFPVIINKYHKLLNKGVIKDPPITNFKKFIDSTEHFIPLITKAKHVGSMYTIRTVLPYKDKTDERPTIVRRINRKIFTVFSGKIANCVEAAEKIKKII</sequence>
<comment type="caution">
    <text evidence="2">The sequence shown here is derived from an EMBL/GenBank/DDBJ whole genome shotgun (WGS) entry which is preliminary data.</text>
</comment>
<feature type="domain" description="FAD dependent oxidoreductase" evidence="1">
    <location>
        <begin position="5"/>
        <end position="209"/>
    </location>
</feature>
<dbReference type="InterPro" id="IPR036188">
    <property type="entry name" value="FAD/NAD-bd_sf"/>
</dbReference>
<gene>
    <name evidence="2" type="ORF">UU56_C0006G0050</name>
</gene>
<accession>A0A0G0Y4Q1</accession>
<proteinExistence type="predicted"/>
<name>A0A0G0Y4Q1_9BACT</name>
<dbReference type="SUPFAM" id="SSF51905">
    <property type="entry name" value="FAD/NAD(P)-binding domain"/>
    <property type="match status" value="1"/>
</dbReference>
<evidence type="ECO:0000313" key="2">
    <source>
        <dbReference type="EMBL" id="KKS04446.1"/>
    </source>
</evidence>
<dbReference type="Gene3D" id="3.50.50.60">
    <property type="entry name" value="FAD/NAD(P)-binding domain"/>
    <property type="match status" value="1"/>
</dbReference>
<dbReference type="AlphaFoldDB" id="A0A0G0Y4Q1"/>
<dbReference type="InterPro" id="IPR006076">
    <property type="entry name" value="FAD-dep_OxRdtase"/>
</dbReference>
<reference evidence="2 3" key="1">
    <citation type="journal article" date="2015" name="Nature">
        <title>rRNA introns, odd ribosomes, and small enigmatic genomes across a large radiation of phyla.</title>
        <authorList>
            <person name="Brown C.T."/>
            <person name="Hug L.A."/>
            <person name="Thomas B.C."/>
            <person name="Sharon I."/>
            <person name="Castelle C.J."/>
            <person name="Singh A."/>
            <person name="Wilkins M.J."/>
            <person name="Williams K.H."/>
            <person name="Banfield J.F."/>
        </authorList>
    </citation>
    <scope>NUCLEOTIDE SEQUENCE [LARGE SCALE GENOMIC DNA]</scope>
</reference>
<dbReference type="Pfam" id="PF01266">
    <property type="entry name" value="DAO"/>
    <property type="match status" value="1"/>
</dbReference>
<evidence type="ECO:0000313" key="3">
    <source>
        <dbReference type="Proteomes" id="UP000034493"/>
    </source>
</evidence>
<dbReference type="Proteomes" id="UP000034493">
    <property type="component" value="Unassembled WGS sequence"/>
</dbReference>
<protein>
    <submittedName>
        <fullName evidence="2">D amino acid oxidase (DAO) family protein</fullName>
    </submittedName>
</protein>